<evidence type="ECO:0000313" key="3">
    <source>
        <dbReference type="Proteomes" id="UP000643672"/>
    </source>
</evidence>
<reference evidence="2 3" key="1">
    <citation type="submission" date="2020-05" db="EMBL/GenBank/DDBJ databases">
        <authorList>
            <person name="Petersen J."/>
            <person name="Sayavedra L."/>
        </authorList>
    </citation>
    <scope>NUCLEOTIDE SEQUENCE [LARGE SCALE GENOMIC DNA]</scope>
    <source>
        <strain evidence="2">B thermophilus SOXS</strain>
    </source>
</reference>
<proteinExistence type="predicted"/>
<keyword evidence="1" id="KW-1133">Transmembrane helix</keyword>
<keyword evidence="1" id="KW-0812">Transmembrane</keyword>
<dbReference type="Proteomes" id="UP000643672">
    <property type="component" value="Unassembled WGS sequence"/>
</dbReference>
<dbReference type="AlphaFoldDB" id="A0A8H9CGJ5"/>
<comment type="caution">
    <text evidence="2">The sequence shown here is derived from an EMBL/GenBank/DDBJ whole genome shotgun (WGS) entry which is preliminary data.</text>
</comment>
<protein>
    <submittedName>
        <fullName evidence="2">Uncharacterized protein</fullName>
    </submittedName>
</protein>
<organism evidence="2 3">
    <name type="scientific">Bathymodiolus thermophilus thioautotrophic gill symbiont</name>
    <dbReference type="NCBI Taxonomy" id="2360"/>
    <lineage>
        <taxon>Bacteria</taxon>
        <taxon>Pseudomonadati</taxon>
        <taxon>Pseudomonadota</taxon>
        <taxon>Gammaproteobacteria</taxon>
        <taxon>sulfur-oxidizing symbionts</taxon>
    </lineage>
</organism>
<sequence length="37" mass="4350">MNFSFRVADLRVFLLFVLGGLCLVLLEKGILRYSWIF</sequence>
<keyword evidence="1" id="KW-0472">Membrane</keyword>
<gene>
    <name evidence="2" type="ORF">THERMOS_2127</name>
</gene>
<name>A0A8H9CGJ5_9GAMM</name>
<dbReference type="EMBL" id="CAESAQ020000090">
    <property type="protein sequence ID" value="CAB5505446.1"/>
    <property type="molecule type" value="Genomic_DNA"/>
</dbReference>
<feature type="transmembrane region" description="Helical" evidence="1">
    <location>
        <begin position="12"/>
        <end position="31"/>
    </location>
</feature>
<keyword evidence="3" id="KW-1185">Reference proteome</keyword>
<evidence type="ECO:0000256" key="1">
    <source>
        <dbReference type="SAM" id="Phobius"/>
    </source>
</evidence>
<evidence type="ECO:0000313" key="2">
    <source>
        <dbReference type="EMBL" id="CAB5505446.1"/>
    </source>
</evidence>
<accession>A0A8H9CGJ5</accession>